<sequence length="799" mass="89505">MSAPSPEPSQDLSYPPVRVNHSLARHDLSTLIMRSQPRRFPEEAQSALDESSYELLGDGELSDDEAHTESLASTDGPTPDDVSVISDEDEDEDEDEFDEHYVDDASQYLPHTPAEPSAGPFHDHPAQSPAESMLTSKAETQLGEALYLDIEEIPSPMSGRLEARGIINEFDQQHGLPTVFVPYESPHIRLTVRLPLAERYLFISRPFKLLFIGDFPSWVEQEVTRHVGAALEAAPGSSRVRYVRGEIVDSSSTELSIDKCTAPEIRKQADGPPQVVAPLKDGTELIFGPRRAIRSGSGASLPDLVVFYHVTVQPMPESGAEAHRIRLIREALKRHNIPALDISTVRPFGKCPESFAFDASSLRLCVEGRHEPSHDFEILETLPMNIYDFQRIDPRQLNRHLACWIPSDTKHTGTRVEGPKGTAWSWVKNNLNIEKVFDPSVSWLSELPRFTFMFWVMTFLLSAASMWYLPTVNTPWVGLKDPSVPFLSSLSSVSSQTSTSTPVAWMPALCQSTPSSTVTTAIVASTPRELSVVPKEVKPSPKKQELPPPSKEEKYGGFEIKVTGENEFTLHPSKHFANKKRKPQLEIHVSRDFRPVPVSITRRSDGVYIVELEQDLPRSLFNVSIMSKPKPILQETFEVTLGSDKSFFARLTDETNQMTEAVRQQLATAQARLKKLSSQAMQSNLAHVDETVAALKEKMEERTQAIVDQVEKRKQAHLEHARKSFQAIQDDMWARSRPYRTDPNVLKARERALRLWDNIKSSSGTAKKARKPWQDSKQGKKPCGKKGKGLSFMWAGVPV</sequence>
<feature type="region of interest" description="Disordered" evidence="1">
    <location>
        <begin position="758"/>
        <end position="790"/>
    </location>
</feature>
<evidence type="ECO:0000256" key="1">
    <source>
        <dbReference type="SAM" id="MobiDB-lite"/>
    </source>
</evidence>
<dbReference type="OrthoDB" id="439943at2759"/>
<proteinExistence type="predicted"/>
<protein>
    <submittedName>
        <fullName evidence="2">Uncharacterized protein</fullName>
    </submittedName>
</protein>
<feature type="region of interest" description="Disordered" evidence="1">
    <location>
        <begin position="1"/>
        <end position="20"/>
    </location>
</feature>
<organism evidence="2 3">
    <name type="scientific">Amniculicola lignicola CBS 123094</name>
    <dbReference type="NCBI Taxonomy" id="1392246"/>
    <lineage>
        <taxon>Eukaryota</taxon>
        <taxon>Fungi</taxon>
        <taxon>Dikarya</taxon>
        <taxon>Ascomycota</taxon>
        <taxon>Pezizomycotina</taxon>
        <taxon>Dothideomycetes</taxon>
        <taxon>Pleosporomycetidae</taxon>
        <taxon>Pleosporales</taxon>
        <taxon>Amniculicolaceae</taxon>
        <taxon>Amniculicola</taxon>
    </lineage>
</organism>
<reference evidence="2" key="1">
    <citation type="journal article" date="2020" name="Stud. Mycol.">
        <title>101 Dothideomycetes genomes: a test case for predicting lifestyles and emergence of pathogens.</title>
        <authorList>
            <person name="Haridas S."/>
            <person name="Albert R."/>
            <person name="Binder M."/>
            <person name="Bloem J."/>
            <person name="Labutti K."/>
            <person name="Salamov A."/>
            <person name="Andreopoulos B."/>
            <person name="Baker S."/>
            <person name="Barry K."/>
            <person name="Bills G."/>
            <person name="Bluhm B."/>
            <person name="Cannon C."/>
            <person name="Castanera R."/>
            <person name="Culley D."/>
            <person name="Daum C."/>
            <person name="Ezra D."/>
            <person name="Gonzalez J."/>
            <person name="Henrissat B."/>
            <person name="Kuo A."/>
            <person name="Liang C."/>
            <person name="Lipzen A."/>
            <person name="Lutzoni F."/>
            <person name="Magnuson J."/>
            <person name="Mondo S."/>
            <person name="Nolan M."/>
            <person name="Ohm R."/>
            <person name="Pangilinan J."/>
            <person name="Park H.-J."/>
            <person name="Ramirez L."/>
            <person name="Alfaro M."/>
            <person name="Sun H."/>
            <person name="Tritt A."/>
            <person name="Yoshinaga Y."/>
            <person name="Zwiers L.-H."/>
            <person name="Turgeon B."/>
            <person name="Goodwin S."/>
            <person name="Spatafora J."/>
            <person name="Crous P."/>
            <person name="Grigoriev I."/>
        </authorList>
    </citation>
    <scope>NUCLEOTIDE SEQUENCE</scope>
    <source>
        <strain evidence="2">CBS 123094</strain>
    </source>
</reference>
<feature type="compositionally biased region" description="Basic residues" evidence="1">
    <location>
        <begin position="779"/>
        <end position="788"/>
    </location>
</feature>
<dbReference type="AlphaFoldDB" id="A0A6A5WH48"/>
<name>A0A6A5WH48_9PLEO</name>
<feature type="compositionally biased region" description="Acidic residues" evidence="1">
    <location>
        <begin position="86"/>
        <end position="98"/>
    </location>
</feature>
<feature type="region of interest" description="Disordered" evidence="1">
    <location>
        <begin position="33"/>
        <end position="135"/>
    </location>
</feature>
<keyword evidence="3" id="KW-1185">Reference proteome</keyword>
<accession>A0A6A5WH48</accession>
<dbReference type="EMBL" id="ML977586">
    <property type="protein sequence ID" value="KAF2000962.1"/>
    <property type="molecule type" value="Genomic_DNA"/>
</dbReference>
<feature type="compositionally biased region" description="Basic and acidic residues" evidence="1">
    <location>
        <begin position="535"/>
        <end position="555"/>
    </location>
</feature>
<dbReference type="Proteomes" id="UP000799779">
    <property type="component" value="Unassembled WGS sequence"/>
</dbReference>
<gene>
    <name evidence="2" type="ORF">P154DRAFT_522224</name>
</gene>
<evidence type="ECO:0000313" key="2">
    <source>
        <dbReference type="EMBL" id="KAF2000962.1"/>
    </source>
</evidence>
<evidence type="ECO:0000313" key="3">
    <source>
        <dbReference type="Proteomes" id="UP000799779"/>
    </source>
</evidence>
<feature type="region of interest" description="Disordered" evidence="1">
    <location>
        <begin position="532"/>
        <end position="555"/>
    </location>
</feature>